<dbReference type="InterPro" id="IPR022966">
    <property type="entry name" value="RNase_II/R_CS"/>
</dbReference>
<evidence type="ECO:0000256" key="5">
    <source>
        <dbReference type="ARBA" id="ARBA00022839"/>
    </source>
</evidence>
<dbReference type="CDD" id="cd04471">
    <property type="entry name" value="S1_RNase_R"/>
    <property type="match status" value="1"/>
</dbReference>
<comment type="function">
    <text evidence="7">3'-5' exoribonuclease that releases 5'-nucleoside monophosphates and is involved in maturation of structured RNAs.</text>
</comment>
<organism evidence="10 11">
    <name type="scientific">Acuticoccus sediminis</name>
    <dbReference type="NCBI Taxonomy" id="2184697"/>
    <lineage>
        <taxon>Bacteria</taxon>
        <taxon>Pseudomonadati</taxon>
        <taxon>Pseudomonadota</taxon>
        <taxon>Alphaproteobacteria</taxon>
        <taxon>Hyphomicrobiales</taxon>
        <taxon>Amorphaceae</taxon>
        <taxon>Acuticoccus</taxon>
    </lineage>
</organism>
<dbReference type="OrthoDB" id="9764149at2"/>
<evidence type="ECO:0000256" key="7">
    <source>
        <dbReference type="HAMAP-Rule" id="MF_01895"/>
    </source>
</evidence>
<dbReference type="NCBIfam" id="TIGR02063">
    <property type="entry name" value="RNase_R"/>
    <property type="match status" value="1"/>
</dbReference>
<dbReference type="GO" id="GO:0006402">
    <property type="term" value="P:mRNA catabolic process"/>
    <property type="evidence" value="ECO:0007669"/>
    <property type="project" value="TreeGrafter"/>
</dbReference>
<evidence type="ECO:0000313" key="11">
    <source>
        <dbReference type="Proteomes" id="UP000249590"/>
    </source>
</evidence>
<dbReference type="InterPro" id="IPR050180">
    <property type="entry name" value="RNR_Ribonuclease"/>
</dbReference>
<dbReference type="PROSITE" id="PS01175">
    <property type="entry name" value="RIBONUCLEASE_II"/>
    <property type="match status" value="1"/>
</dbReference>
<dbReference type="HAMAP" id="MF_01895">
    <property type="entry name" value="RNase_R"/>
    <property type="match status" value="1"/>
</dbReference>
<evidence type="ECO:0000256" key="3">
    <source>
        <dbReference type="ARBA" id="ARBA00022722"/>
    </source>
</evidence>
<keyword evidence="3 7" id="KW-0540">Nuclease</keyword>
<keyword evidence="2 7" id="KW-0963">Cytoplasm</keyword>
<evidence type="ECO:0000256" key="6">
    <source>
        <dbReference type="ARBA" id="ARBA00022884"/>
    </source>
</evidence>
<name>A0A8B2NQP4_9HYPH</name>
<evidence type="ECO:0000256" key="2">
    <source>
        <dbReference type="ARBA" id="ARBA00022490"/>
    </source>
</evidence>
<dbReference type="SMART" id="SM00955">
    <property type="entry name" value="RNB"/>
    <property type="match status" value="1"/>
</dbReference>
<dbReference type="AlphaFoldDB" id="A0A8B2NQP4"/>
<comment type="catalytic activity">
    <reaction evidence="1 7">
        <text>Exonucleolytic cleavage in the 3'- to 5'-direction to yield nucleoside 5'-phosphates.</text>
        <dbReference type="EC" id="3.1.13.1"/>
    </reaction>
</comment>
<proteinExistence type="inferred from homology"/>
<evidence type="ECO:0000256" key="1">
    <source>
        <dbReference type="ARBA" id="ARBA00001849"/>
    </source>
</evidence>
<keyword evidence="11" id="KW-1185">Reference proteome</keyword>
<evidence type="ECO:0000259" key="9">
    <source>
        <dbReference type="PROSITE" id="PS50126"/>
    </source>
</evidence>
<dbReference type="PANTHER" id="PTHR23355">
    <property type="entry name" value="RIBONUCLEASE"/>
    <property type="match status" value="1"/>
</dbReference>
<dbReference type="Pfam" id="PF00575">
    <property type="entry name" value="S1"/>
    <property type="match status" value="1"/>
</dbReference>
<dbReference type="Proteomes" id="UP000249590">
    <property type="component" value="Unassembled WGS sequence"/>
</dbReference>
<evidence type="ECO:0000313" key="10">
    <source>
        <dbReference type="EMBL" id="RAH99323.1"/>
    </source>
</evidence>
<dbReference type="InterPro" id="IPR011805">
    <property type="entry name" value="RNase_R"/>
</dbReference>
<dbReference type="GO" id="GO:0003723">
    <property type="term" value="F:RNA binding"/>
    <property type="evidence" value="ECO:0007669"/>
    <property type="project" value="UniProtKB-UniRule"/>
</dbReference>
<dbReference type="NCBIfam" id="TIGR00358">
    <property type="entry name" value="3_prime_RNase"/>
    <property type="match status" value="1"/>
</dbReference>
<reference evidence="10 11" key="1">
    <citation type="submission" date="2018-05" db="EMBL/GenBank/DDBJ databases">
        <title>Acuticoccus sediminis sp. nov., isolated from deep-sea sediment of Indian Ocean.</title>
        <authorList>
            <person name="Liu X."/>
            <person name="Lai Q."/>
            <person name="Du Y."/>
            <person name="Sun F."/>
            <person name="Zhang X."/>
            <person name="Wang S."/>
            <person name="Shao Z."/>
        </authorList>
    </citation>
    <scope>NUCLEOTIDE SEQUENCE [LARGE SCALE GENOMIC DNA]</scope>
    <source>
        <strain evidence="10 11">PTG4-2</strain>
    </source>
</reference>
<dbReference type="SMART" id="SM00316">
    <property type="entry name" value="S1"/>
    <property type="match status" value="1"/>
</dbReference>
<dbReference type="Pfam" id="PF00773">
    <property type="entry name" value="RNB"/>
    <property type="match status" value="1"/>
</dbReference>
<evidence type="ECO:0000256" key="4">
    <source>
        <dbReference type="ARBA" id="ARBA00022801"/>
    </source>
</evidence>
<feature type="region of interest" description="Disordered" evidence="8">
    <location>
        <begin position="701"/>
        <end position="728"/>
    </location>
</feature>
<comment type="caution">
    <text evidence="10">The sequence shown here is derived from an EMBL/GenBank/DDBJ whole genome shotgun (WGS) entry which is preliminary data.</text>
</comment>
<keyword evidence="6 7" id="KW-0694">RNA-binding</keyword>
<dbReference type="GO" id="GO:0008859">
    <property type="term" value="F:exoribonuclease II activity"/>
    <property type="evidence" value="ECO:0007669"/>
    <property type="project" value="UniProtKB-UniRule"/>
</dbReference>
<evidence type="ECO:0000256" key="8">
    <source>
        <dbReference type="SAM" id="MobiDB-lite"/>
    </source>
</evidence>
<dbReference type="PANTHER" id="PTHR23355:SF9">
    <property type="entry name" value="DIS3-LIKE EXONUCLEASE 2"/>
    <property type="match status" value="1"/>
</dbReference>
<feature type="compositionally biased region" description="Basic residues" evidence="8">
    <location>
        <begin position="703"/>
        <end position="728"/>
    </location>
</feature>
<accession>A0A8B2NQP4</accession>
<comment type="subcellular location">
    <subcellularLocation>
        <location evidence="7">Cytoplasm</location>
    </subcellularLocation>
</comment>
<dbReference type="InterPro" id="IPR003029">
    <property type="entry name" value="S1_domain"/>
</dbReference>
<sequence length="728" mass="80652">MSKTPVPTRDEILRFVADSTGRVGKREIAKAFNVKGANRVELKSLLAEMADEGLLAKSGKRLARPGELPRVALLSVSGRTSDGDLLAEPTTWEFDEPRPKVTLIGTKPAPGMGDRLLARISYDDDGRPVGKVIKVIERRPASTLAVLERFGDRPQLSPTSKKERDIYFVHPDAVKDIPSDTLVRIEVDRGRSARVVEVVGPVGSEQAVSLLAIHAHGIPDRFPERVLAEAAAAEPATLKAREDWRDVPFLTIDPPDAKDHDDAVFAEPDPHNEGGHIVTVAIADVAYYVTPGSAMDEEARLRGNSTYFPDRVVPMLPERISNDLCSLREGEVRPAMAVRMVFARDGRKQRHTFHRVLMRSERRLAYQDAQKIADGALESDVKPLIDNLWAAYRCLSKGRDARDPLELDLPERKIILTPEGQVDRVVVPERLDAHKLIEEFMIQANVAAAETCEAARLPLLYRIHDQPSLEKIEALKEFLGTLDLKLASGAGVRPGDFNGILLKVGGTQNAQLVNEVILRSQAQAEYAPDNIGHFGLSLRRYAHFTSPIRRYADLIVHRALIRALDLGRDGLSDHEISELSQIGADISSTERRSMLAERETIDRLIAQWLTDKIGATFEGRIGGVTKAGLFIKLKETGADGFVPISTLGNEYMIYDEANQALVGEATGTTFRLGDDVTVRLMEAAPFSGALRFDIIEHEATTKLPRRGRHTSRPSHKRPMKRPMKRGRR</sequence>
<dbReference type="SUPFAM" id="SSF50249">
    <property type="entry name" value="Nucleic acid-binding proteins"/>
    <property type="match status" value="2"/>
</dbReference>
<comment type="similarity">
    <text evidence="7">Belongs to the RNR ribonuclease family. RNase R subfamily.</text>
</comment>
<dbReference type="EC" id="3.1.13.1" evidence="7"/>
<dbReference type="InterPro" id="IPR004476">
    <property type="entry name" value="RNase_II/RNase_R"/>
</dbReference>
<keyword evidence="5 7" id="KW-0269">Exonuclease</keyword>
<feature type="domain" description="S1 motif" evidence="9">
    <location>
        <begin position="614"/>
        <end position="695"/>
    </location>
</feature>
<dbReference type="PROSITE" id="PS50126">
    <property type="entry name" value="S1"/>
    <property type="match status" value="1"/>
</dbReference>
<dbReference type="InterPro" id="IPR012340">
    <property type="entry name" value="NA-bd_OB-fold"/>
</dbReference>
<protein>
    <recommendedName>
        <fullName evidence="7">Ribonuclease R</fullName>
        <shortName evidence="7">RNase R</shortName>
        <ecNumber evidence="7">3.1.13.1</ecNumber>
    </recommendedName>
</protein>
<dbReference type="Gene3D" id="2.40.50.140">
    <property type="entry name" value="Nucleic acid-binding proteins"/>
    <property type="match status" value="1"/>
</dbReference>
<dbReference type="EMBL" id="QHHQ01000005">
    <property type="protein sequence ID" value="RAH99323.1"/>
    <property type="molecule type" value="Genomic_DNA"/>
</dbReference>
<dbReference type="InterPro" id="IPR001900">
    <property type="entry name" value="RNase_II/R"/>
</dbReference>
<gene>
    <name evidence="7 10" type="primary">rnr</name>
    <name evidence="10" type="ORF">DLJ53_22560</name>
</gene>
<dbReference type="GO" id="GO:0005829">
    <property type="term" value="C:cytosol"/>
    <property type="evidence" value="ECO:0007669"/>
    <property type="project" value="TreeGrafter"/>
</dbReference>
<keyword evidence="4 7" id="KW-0378">Hydrolase</keyword>